<dbReference type="HOGENOM" id="CLU_1532731_0_0_1"/>
<keyword evidence="3" id="KW-1185">Reference proteome</keyword>
<accession>A0A0D0CHM2</accession>
<keyword evidence="1" id="KW-0472">Membrane</keyword>
<organism evidence="2 3">
    <name type="scientific">Collybiopsis luxurians FD-317 M1</name>
    <dbReference type="NCBI Taxonomy" id="944289"/>
    <lineage>
        <taxon>Eukaryota</taxon>
        <taxon>Fungi</taxon>
        <taxon>Dikarya</taxon>
        <taxon>Basidiomycota</taxon>
        <taxon>Agaricomycotina</taxon>
        <taxon>Agaricomycetes</taxon>
        <taxon>Agaricomycetidae</taxon>
        <taxon>Agaricales</taxon>
        <taxon>Marasmiineae</taxon>
        <taxon>Omphalotaceae</taxon>
        <taxon>Collybiopsis</taxon>
        <taxon>Collybiopsis luxurians</taxon>
    </lineage>
</organism>
<dbReference type="Proteomes" id="UP000053593">
    <property type="component" value="Unassembled WGS sequence"/>
</dbReference>
<sequence length="175" mass="20479">MLDAGSSSRSTYPRALNLSSLYICFVVVPSFLVLVLVLVLDILSERQTTRCMGVSHVIYASSLDREWMNRCIYRCTLYCIQIRLSFIDTCTCNSHTKYMPYACVRKVKVCIHEMNMYVGGFRNMEMKGKGREGIRGIREAEGRKRLNGWMDRWMKRKNNARKERFRKALMHRGID</sequence>
<gene>
    <name evidence="2" type="ORF">GYMLUDRAFT_552318</name>
</gene>
<dbReference type="AlphaFoldDB" id="A0A0D0CHM2"/>
<evidence type="ECO:0000313" key="2">
    <source>
        <dbReference type="EMBL" id="KIK62149.1"/>
    </source>
</evidence>
<name>A0A0D0CHM2_9AGAR</name>
<proteinExistence type="predicted"/>
<protein>
    <submittedName>
        <fullName evidence="2">Uncharacterized protein</fullName>
    </submittedName>
</protein>
<keyword evidence="1" id="KW-0812">Transmembrane</keyword>
<evidence type="ECO:0000256" key="1">
    <source>
        <dbReference type="SAM" id="Phobius"/>
    </source>
</evidence>
<dbReference type="EMBL" id="KN834768">
    <property type="protein sequence ID" value="KIK62149.1"/>
    <property type="molecule type" value="Genomic_DNA"/>
</dbReference>
<keyword evidence="1" id="KW-1133">Transmembrane helix</keyword>
<feature type="transmembrane region" description="Helical" evidence="1">
    <location>
        <begin position="20"/>
        <end position="43"/>
    </location>
</feature>
<reference evidence="2 3" key="1">
    <citation type="submission" date="2014-04" db="EMBL/GenBank/DDBJ databases">
        <title>Evolutionary Origins and Diversification of the Mycorrhizal Mutualists.</title>
        <authorList>
            <consortium name="DOE Joint Genome Institute"/>
            <consortium name="Mycorrhizal Genomics Consortium"/>
            <person name="Kohler A."/>
            <person name="Kuo A."/>
            <person name="Nagy L.G."/>
            <person name="Floudas D."/>
            <person name="Copeland A."/>
            <person name="Barry K.W."/>
            <person name="Cichocki N."/>
            <person name="Veneault-Fourrey C."/>
            <person name="LaButti K."/>
            <person name="Lindquist E.A."/>
            <person name="Lipzen A."/>
            <person name="Lundell T."/>
            <person name="Morin E."/>
            <person name="Murat C."/>
            <person name="Riley R."/>
            <person name="Ohm R."/>
            <person name="Sun H."/>
            <person name="Tunlid A."/>
            <person name="Henrissat B."/>
            <person name="Grigoriev I.V."/>
            <person name="Hibbett D.S."/>
            <person name="Martin F."/>
        </authorList>
    </citation>
    <scope>NUCLEOTIDE SEQUENCE [LARGE SCALE GENOMIC DNA]</scope>
    <source>
        <strain evidence="2 3">FD-317 M1</strain>
    </source>
</reference>
<evidence type="ECO:0000313" key="3">
    <source>
        <dbReference type="Proteomes" id="UP000053593"/>
    </source>
</evidence>